<protein>
    <recommendedName>
        <fullName evidence="2">Sfi1 spindle body domain-containing protein</fullName>
    </recommendedName>
</protein>
<organism evidence="3 4">
    <name type="scientific">Meristemomyces frigidus</name>
    <dbReference type="NCBI Taxonomy" id="1508187"/>
    <lineage>
        <taxon>Eukaryota</taxon>
        <taxon>Fungi</taxon>
        <taxon>Dikarya</taxon>
        <taxon>Ascomycota</taxon>
        <taxon>Pezizomycotina</taxon>
        <taxon>Dothideomycetes</taxon>
        <taxon>Dothideomycetidae</taxon>
        <taxon>Mycosphaerellales</taxon>
        <taxon>Teratosphaeriaceae</taxon>
        <taxon>Meristemomyces</taxon>
    </lineage>
</organism>
<dbReference type="AlphaFoldDB" id="A0AAN7YL78"/>
<sequence>MSDNAPLPEELPELSDEDITLLHQICTLASTDNAPPYRALFAAYEHVFEEQGLEPEHDGVVFRYLLRVGEAAREGGSRTRDGRLDLVGSLKSILQAQGITVLEDGEGDAVSEVAREPETLESHALLPHGHRNTGQGRQASKRRVSFDDARLDETWLSEHSASLSALPAGSKEARGGSAQGTGRARLPEPTRRRARSISSHRTSREIPPKHRQVSSSTGYTSDLDDHHNPTLLLQSYKTQLEQNAEAFESTAAIRTARRSLHVWHDRALTQYLSQQQAFTIATAYDHRLLAKQVFDQWRRRAFKRKDARAQELLHTRQEEHAKQHYARSLLWPAFSHWVASMEDQRAAVAMGARHMLRYRYFHRWKTIAQENAVKARSILARKYLAVWRERLARQQLKDEQAVALCEEHRMQMCWRKWFWLFCSRRVEPWRDENTKRRAIKRWKDHLAGRKAQQEIAQRHAQVRDAARAILVLRTRYEQHQMHAEQAQSHHTRGLTCRILQTITLRARLDPIGRTLELKLRLDLQRKAFRIWHLHLTLSQQANEVGRKRILQTAWTQWNDALRCRALGQRIDERVLVENLYKWVLAERMRLFRRTINAKLMRSAIRVWTQTLFARRSQTTDLEAQFVEAQQRRLLNFGMARIHLAIRRREDAERAATEFASARALPNIIMALTARLRDVQRLNKWAADARFYTLCTKSLKAWHEQTVEQQHARRRNAYATVRARIKIRLARNALELWRSKTTIRVDAEVEAENVYQRQAVIVATNTFISWRAKTAQVQQMGEQATALDIQRLITSTVTALGNRHLVLATQHEQASSFRREIDLGLLTSALKKLQWARFTALRRIESADALWLRNRDAHVRSMLRAWAVQTASRRAHRSGGQLEEEQEQEPESPSLRPASRIADRSASHKPSSFSSPPAEAAQTTLTPAYMRTPSRSRRAGRFRPLPTPAAVTPFAFERSYLVTTPAPLPPGLSDPTHTFGGEDVRPGVLAPQVTPFARKLRAGGFGTGGIRIERGLSGIGAAATPLPAALRSSVLGRSIGPGGGTAKSVRFAGSSRFGGHMKSS</sequence>
<dbReference type="Pfam" id="PF08457">
    <property type="entry name" value="Sfi1"/>
    <property type="match status" value="1"/>
</dbReference>
<feature type="compositionally biased region" description="Low complexity" evidence="1">
    <location>
        <begin position="907"/>
        <end position="920"/>
    </location>
</feature>
<proteinExistence type="predicted"/>
<feature type="region of interest" description="Disordered" evidence="1">
    <location>
        <begin position="1042"/>
        <end position="1063"/>
    </location>
</feature>
<name>A0AAN7YL78_9PEZI</name>
<comment type="caution">
    <text evidence="3">The sequence shown here is derived from an EMBL/GenBank/DDBJ whole genome shotgun (WGS) entry which is preliminary data.</text>
</comment>
<feature type="region of interest" description="Disordered" evidence="1">
    <location>
        <begin position="873"/>
        <end position="944"/>
    </location>
</feature>
<evidence type="ECO:0000259" key="2">
    <source>
        <dbReference type="Pfam" id="PF08457"/>
    </source>
</evidence>
<accession>A0AAN7YL78</accession>
<feature type="domain" description="Sfi1 spindle body" evidence="2">
    <location>
        <begin position="304"/>
        <end position="869"/>
    </location>
</feature>
<feature type="region of interest" description="Disordered" evidence="1">
    <location>
        <begin position="162"/>
        <end position="226"/>
    </location>
</feature>
<evidence type="ECO:0000313" key="3">
    <source>
        <dbReference type="EMBL" id="KAK5107502.1"/>
    </source>
</evidence>
<gene>
    <name evidence="3" type="ORF">LTR62_001074</name>
</gene>
<evidence type="ECO:0000256" key="1">
    <source>
        <dbReference type="SAM" id="MobiDB-lite"/>
    </source>
</evidence>
<evidence type="ECO:0000313" key="4">
    <source>
        <dbReference type="Proteomes" id="UP001310890"/>
    </source>
</evidence>
<dbReference type="Proteomes" id="UP001310890">
    <property type="component" value="Unassembled WGS sequence"/>
</dbReference>
<feature type="region of interest" description="Disordered" evidence="1">
    <location>
        <begin position="120"/>
        <end position="144"/>
    </location>
</feature>
<reference evidence="3" key="1">
    <citation type="submission" date="2023-08" db="EMBL/GenBank/DDBJ databases">
        <title>Black Yeasts Isolated from many extreme environments.</title>
        <authorList>
            <person name="Coleine C."/>
            <person name="Stajich J.E."/>
            <person name="Selbmann L."/>
        </authorList>
    </citation>
    <scope>NUCLEOTIDE SEQUENCE</scope>
    <source>
        <strain evidence="3">CCFEE 5401</strain>
    </source>
</reference>
<dbReference type="EMBL" id="JAVRRL010000118">
    <property type="protein sequence ID" value="KAK5107502.1"/>
    <property type="molecule type" value="Genomic_DNA"/>
</dbReference>
<dbReference type="InterPro" id="IPR013665">
    <property type="entry name" value="Sfi1_dom"/>
</dbReference>